<sequence length="97" mass="10716">RKAKRSSCGTCPVTVMSAFSKMLINLSSTGQTHASMLLLDLVSTAVWVIAWPRCSCECSGKKFPVDSARWNWLVTWFAYLITSSVALKMCQCACMRG</sequence>
<dbReference type="AlphaFoldDB" id="A0A382JNR4"/>
<reference evidence="1" key="1">
    <citation type="submission" date="2018-05" db="EMBL/GenBank/DDBJ databases">
        <authorList>
            <person name="Lanie J.A."/>
            <person name="Ng W.-L."/>
            <person name="Kazmierczak K.M."/>
            <person name="Andrzejewski T.M."/>
            <person name="Davidsen T.M."/>
            <person name="Wayne K.J."/>
            <person name="Tettelin H."/>
            <person name="Glass J.I."/>
            <person name="Rusch D."/>
            <person name="Podicherti R."/>
            <person name="Tsui H.-C.T."/>
            <person name="Winkler M.E."/>
        </authorList>
    </citation>
    <scope>NUCLEOTIDE SEQUENCE</scope>
</reference>
<name>A0A382JNR4_9ZZZZ</name>
<feature type="non-terminal residue" evidence="1">
    <location>
        <position position="1"/>
    </location>
</feature>
<organism evidence="1">
    <name type="scientific">marine metagenome</name>
    <dbReference type="NCBI Taxonomy" id="408172"/>
    <lineage>
        <taxon>unclassified sequences</taxon>
        <taxon>metagenomes</taxon>
        <taxon>ecological metagenomes</taxon>
    </lineage>
</organism>
<proteinExistence type="predicted"/>
<dbReference type="EMBL" id="UINC01075343">
    <property type="protein sequence ID" value="SVC13428.1"/>
    <property type="molecule type" value="Genomic_DNA"/>
</dbReference>
<protein>
    <submittedName>
        <fullName evidence="1">Uncharacterized protein</fullName>
    </submittedName>
</protein>
<accession>A0A382JNR4</accession>
<gene>
    <name evidence="1" type="ORF">METZ01_LOCUS266282</name>
</gene>
<feature type="non-terminal residue" evidence="1">
    <location>
        <position position="97"/>
    </location>
</feature>
<evidence type="ECO:0000313" key="1">
    <source>
        <dbReference type="EMBL" id="SVC13428.1"/>
    </source>
</evidence>